<gene>
    <name evidence="2" type="ORF">G3I70_28160</name>
</gene>
<evidence type="ECO:0000256" key="1">
    <source>
        <dbReference type="SAM" id="Phobius"/>
    </source>
</evidence>
<feature type="transmembrane region" description="Helical" evidence="1">
    <location>
        <begin position="12"/>
        <end position="30"/>
    </location>
</feature>
<sequence length="80" mass="8497">MFAAPRKAWRWIAAGLFMVSVVLLVVVLAASPDLGSGFGRALFILLIPLWVVSLLGGVLACLNWLVQVRQGGGLHRAGAE</sequence>
<keyword evidence="1" id="KW-0472">Membrane</keyword>
<proteinExistence type="predicted"/>
<keyword evidence="1" id="KW-1133">Transmembrane helix</keyword>
<reference evidence="2 3" key="1">
    <citation type="submission" date="2020-01" db="EMBL/GenBank/DDBJ databases">
        <title>Insect and environment-associated Actinomycetes.</title>
        <authorList>
            <person name="Currrie C."/>
            <person name="Chevrette M."/>
            <person name="Carlson C."/>
            <person name="Stubbendieck R."/>
            <person name="Wendt-Pienkowski E."/>
        </authorList>
    </citation>
    <scope>NUCLEOTIDE SEQUENCE [LARGE SCALE GENOMIC DNA]</scope>
    <source>
        <strain evidence="2 3">SID10258</strain>
    </source>
</reference>
<feature type="transmembrane region" description="Helical" evidence="1">
    <location>
        <begin position="42"/>
        <end position="66"/>
    </location>
</feature>
<dbReference type="RefSeq" id="WP_163060449.1">
    <property type="nucleotide sequence ID" value="NZ_JAAGLI010000761.1"/>
</dbReference>
<dbReference type="AlphaFoldDB" id="A0A6L9QLG3"/>
<dbReference type="EMBL" id="JAAGLI010000761">
    <property type="protein sequence ID" value="NEA26340.1"/>
    <property type="molecule type" value="Genomic_DNA"/>
</dbReference>
<dbReference type="Proteomes" id="UP000475532">
    <property type="component" value="Unassembled WGS sequence"/>
</dbReference>
<name>A0A6L9QLG3_9ACTN</name>
<evidence type="ECO:0000313" key="2">
    <source>
        <dbReference type="EMBL" id="NEA26340.1"/>
    </source>
</evidence>
<accession>A0A6L9QLG3</accession>
<evidence type="ECO:0000313" key="3">
    <source>
        <dbReference type="Proteomes" id="UP000475532"/>
    </source>
</evidence>
<protein>
    <submittedName>
        <fullName evidence="2">Uncharacterized protein</fullName>
    </submittedName>
</protein>
<organism evidence="2 3">
    <name type="scientific">Actinomadura bangladeshensis</name>
    <dbReference type="NCBI Taxonomy" id="453573"/>
    <lineage>
        <taxon>Bacteria</taxon>
        <taxon>Bacillati</taxon>
        <taxon>Actinomycetota</taxon>
        <taxon>Actinomycetes</taxon>
        <taxon>Streptosporangiales</taxon>
        <taxon>Thermomonosporaceae</taxon>
        <taxon>Actinomadura</taxon>
    </lineage>
</organism>
<comment type="caution">
    <text evidence="2">The sequence shown here is derived from an EMBL/GenBank/DDBJ whole genome shotgun (WGS) entry which is preliminary data.</text>
</comment>
<keyword evidence="1" id="KW-0812">Transmembrane</keyword>